<sequence length="271" mass="30412">MSSTLIPTPPPHLVTPPHTILVHYRIDDDALSHDEDGADYYVVHFERHPGCPVLALHIRKSTAARGFQKESGVLSGPWWKSHLKPTAWGRFQACHRHSSRPGSRNSSHPPHTILLHCRIEDDSLSYAGDGVDYYVVRFERQPGYPVLALDVQEQVAQDWDGRCPVLALDVQEQVAQDWDGRKLDIKLYLPTPPPAANDTTATTHLSYDQPALAMDHTVPPTSAERPLLIKIAPNEVEPRSDKRVDFEVLRCKRQPGYPLSALDLRAKLAKV</sequence>
<evidence type="ECO:0000313" key="2">
    <source>
        <dbReference type="Proteomes" id="UP000269721"/>
    </source>
</evidence>
<name>A0A4V1IRF1_9FUNG</name>
<reference evidence="2" key="1">
    <citation type="journal article" date="2018" name="Nat. Microbiol.">
        <title>Leveraging single-cell genomics to expand the fungal tree of life.</title>
        <authorList>
            <person name="Ahrendt S.R."/>
            <person name="Quandt C.A."/>
            <person name="Ciobanu D."/>
            <person name="Clum A."/>
            <person name="Salamov A."/>
            <person name="Andreopoulos B."/>
            <person name="Cheng J.F."/>
            <person name="Woyke T."/>
            <person name="Pelin A."/>
            <person name="Henrissat B."/>
            <person name="Reynolds N.K."/>
            <person name="Benny G.L."/>
            <person name="Smith M.E."/>
            <person name="James T.Y."/>
            <person name="Grigoriev I.V."/>
        </authorList>
    </citation>
    <scope>NUCLEOTIDE SEQUENCE [LARGE SCALE GENOMIC DNA]</scope>
</reference>
<accession>A0A4V1IRF1</accession>
<evidence type="ECO:0000313" key="1">
    <source>
        <dbReference type="EMBL" id="RKO89837.1"/>
    </source>
</evidence>
<proteinExistence type="predicted"/>
<organism evidence="1 2">
    <name type="scientific">Blyttiomyces helicus</name>
    <dbReference type="NCBI Taxonomy" id="388810"/>
    <lineage>
        <taxon>Eukaryota</taxon>
        <taxon>Fungi</taxon>
        <taxon>Fungi incertae sedis</taxon>
        <taxon>Chytridiomycota</taxon>
        <taxon>Chytridiomycota incertae sedis</taxon>
        <taxon>Chytridiomycetes</taxon>
        <taxon>Chytridiomycetes incertae sedis</taxon>
        <taxon>Blyttiomyces</taxon>
    </lineage>
</organism>
<gene>
    <name evidence="1" type="ORF">BDK51DRAFT_28177</name>
</gene>
<keyword evidence="2" id="KW-1185">Reference proteome</keyword>
<dbReference type="AlphaFoldDB" id="A0A4V1IRF1"/>
<dbReference type="EMBL" id="KZ995862">
    <property type="protein sequence ID" value="RKO89837.1"/>
    <property type="molecule type" value="Genomic_DNA"/>
</dbReference>
<protein>
    <submittedName>
        <fullName evidence="1">Uncharacterized protein</fullName>
    </submittedName>
</protein>
<dbReference type="Proteomes" id="UP000269721">
    <property type="component" value="Unassembled WGS sequence"/>
</dbReference>